<keyword evidence="2" id="KW-0393">Immunoglobulin domain</keyword>
<dbReference type="SUPFAM" id="SSF48726">
    <property type="entry name" value="Immunoglobulin"/>
    <property type="match status" value="3"/>
</dbReference>
<dbReference type="AlphaFoldDB" id="A0A1B6CBY1"/>
<dbReference type="InterPro" id="IPR007110">
    <property type="entry name" value="Ig-like_dom"/>
</dbReference>
<evidence type="ECO:0000256" key="1">
    <source>
        <dbReference type="ARBA" id="ARBA00022737"/>
    </source>
</evidence>
<dbReference type="GO" id="GO:0050808">
    <property type="term" value="P:synapse organization"/>
    <property type="evidence" value="ECO:0007669"/>
    <property type="project" value="TreeGrafter"/>
</dbReference>
<accession>A0A1B6CBY1</accession>
<dbReference type="CDD" id="cd00063">
    <property type="entry name" value="FN3"/>
    <property type="match status" value="1"/>
</dbReference>
<proteinExistence type="predicted"/>
<dbReference type="GO" id="GO:0008046">
    <property type="term" value="F:axon guidance receptor activity"/>
    <property type="evidence" value="ECO:0007669"/>
    <property type="project" value="TreeGrafter"/>
</dbReference>
<dbReference type="InterPro" id="IPR050958">
    <property type="entry name" value="Cell_Adh-Cytoskel_Orgn"/>
</dbReference>
<protein>
    <recommendedName>
        <fullName evidence="4">Ig-like domain-containing protein</fullName>
    </recommendedName>
</protein>
<gene>
    <name evidence="5" type="ORF">g.8338</name>
</gene>
<dbReference type="InterPro" id="IPR003599">
    <property type="entry name" value="Ig_sub"/>
</dbReference>
<feature type="domain" description="Ig-like" evidence="4">
    <location>
        <begin position="57"/>
        <end position="144"/>
    </location>
</feature>
<feature type="domain" description="Ig-like" evidence="4">
    <location>
        <begin position="153"/>
        <end position="237"/>
    </location>
</feature>
<dbReference type="Gene3D" id="2.60.40.10">
    <property type="entry name" value="Immunoglobulins"/>
    <property type="match status" value="4"/>
</dbReference>
<dbReference type="InterPro" id="IPR003961">
    <property type="entry name" value="FN3_dom"/>
</dbReference>
<feature type="region of interest" description="Disordered" evidence="3">
    <location>
        <begin position="381"/>
        <end position="404"/>
    </location>
</feature>
<dbReference type="GO" id="GO:0030424">
    <property type="term" value="C:axon"/>
    <property type="evidence" value="ECO:0007669"/>
    <property type="project" value="TreeGrafter"/>
</dbReference>
<sequence>MVFFFLHFQDRTSSKMGFNSALVAFTFLLGYHLAQGTVSRSSGPDYNGGSVEATDLPTFITKGRSFRVVTKDTVVLPCDVDNPGNFVLAWKKGIAILTAGSIKVTPDARFRLVDGYNLEIHDVQTNDAGNYVCQIATLQPREITHTVEILVPPRISYVSSNGKLEVKKGTTVSLQCKASGNPVPNITWTRKNNLLPSGEKSDEGSSITIEQATRHHAGTYICSASNGVGEPVNESINVHVKYPPEIEVERSWVHSGEGYEAQLVCIVYADPTADVHWYRDTLRLDATDRRLVHHKGSRNTLIIGKVQASDFGNYSCVADNGLGKAKQFLELSGKPNPALFRSHHQSRFKDSYNITWSVNSYTPIEEFKLFFRKVPSNSPPLVPGQLMGQPNINQGSKRPTRRQENDTYGQILVNGRFTGDWNDVILPAMASEQFTQQMSYLIKGLEPGVNYEARVQAKNRFGWNELSDSFQFSTKGAEGSALESSPEPAIYSDPEVRDMGVTALGSSSPRTGVTQVAIVAVLATLTWT</sequence>
<dbReference type="FunFam" id="2.60.40.10:FF:001268">
    <property type="entry name" value="Blast:Protein CEPU-1"/>
    <property type="match status" value="1"/>
</dbReference>
<dbReference type="InterPro" id="IPR036116">
    <property type="entry name" value="FN3_sf"/>
</dbReference>
<evidence type="ECO:0000256" key="2">
    <source>
        <dbReference type="ARBA" id="ARBA00023319"/>
    </source>
</evidence>
<dbReference type="InterPro" id="IPR003598">
    <property type="entry name" value="Ig_sub2"/>
</dbReference>
<dbReference type="Pfam" id="PF13927">
    <property type="entry name" value="Ig_3"/>
    <property type="match status" value="2"/>
</dbReference>
<feature type="compositionally biased region" description="Polar residues" evidence="3">
    <location>
        <begin position="388"/>
        <end position="397"/>
    </location>
</feature>
<evidence type="ECO:0000256" key="3">
    <source>
        <dbReference type="SAM" id="MobiDB-lite"/>
    </source>
</evidence>
<dbReference type="InterPro" id="IPR013783">
    <property type="entry name" value="Ig-like_fold"/>
</dbReference>
<dbReference type="FunFam" id="2.60.40.10:FF:001233">
    <property type="entry name" value="Uncharacterized protein, isoform B"/>
    <property type="match status" value="1"/>
</dbReference>
<feature type="domain" description="Ig-like" evidence="4">
    <location>
        <begin position="244"/>
        <end position="332"/>
    </location>
</feature>
<dbReference type="InterPro" id="IPR036179">
    <property type="entry name" value="Ig-like_dom_sf"/>
</dbReference>
<dbReference type="SMART" id="SM00408">
    <property type="entry name" value="IGc2"/>
    <property type="match status" value="3"/>
</dbReference>
<dbReference type="GO" id="GO:0005886">
    <property type="term" value="C:plasma membrane"/>
    <property type="evidence" value="ECO:0007669"/>
    <property type="project" value="TreeGrafter"/>
</dbReference>
<dbReference type="PANTHER" id="PTHR45080:SF33">
    <property type="entry name" value="IG-LIKE DOMAIN-CONTAINING PROTEIN"/>
    <property type="match status" value="1"/>
</dbReference>
<name>A0A1B6CBY1_9HEMI</name>
<dbReference type="Pfam" id="PF07679">
    <property type="entry name" value="I-set"/>
    <property type="match status" value="1"/>
</dbReference>
<evidence type="ECO:0000313" key="5">
    <source>
        <dbReference type="EMBL" id="JAS10983.1"/>
    </source>
</evidence>
<organism evidence="5">
    <name type="scientific">Clastoptera arizonana</name>
    <name type="common">Arizona spittle bug</name>
    <dbReference type="NCBI Taxonomy" id="38151"/>
    <lineage>
        <taxon>Eukaryota</taxon>
        <taxon>Metazoa</taxon>
        <taxon>Ecdysozoa</taxon>
        <taxon>Arthropoda</taxon>
        <taxon>Hexapoda</taxon>
        <taxon>Insecta</taxon>
        <taxon>Pterygota</taxon>
        <taxon>Neoptera</taxon>
        <taxon>Paraneoptera</taxon>
        <taxon>Hemiptera</taxon>
        <taxon>Auchenorrhyncha</taxon>
        <taxon>Cercopoidea</taxon>
        <taxon>Clastopteridae</taxon>
        <taxon>Clastoptera</taxon>
    </lineage>
</organism>
<dbReference type="GO" id="GO:0043025">
    <property type="term" value="C:neuronal cell body"/>
    <property type="evidence" value="ECO:0007669"/>
    <property type="project" value="TreeGrafter"/>
</dbReference>
<dbReference type="SMART" id="SM00409">
    <property type="entry name" value="IG"/>
    <property type="match status" value="3"/>
</dbReference>
<dbReference type="PANTHER" id="PTHR45080">
    <property type="entry name" value="CONTACTIN 5"/>
    <property type="match status" value="1"/>
</dbReference>
<evidence type="ECO:0000259" key="4">
    <source>
        <dbReference type="PROSITE" id="PS50835"/>
    </source>
</evidence>
<dbReference type="EMBL" id="GEDC01026315">
    <property type="protein sequence ID" value="JAS10983.1"/>
    <property type="molecule type" value="Transcribed_RNA"/>
</dbReference>
<keyword evidence="1" id="KW-0677">Repeat</keyword>
<dbReference type="GO" id="GO:0007156">
    <property type="term" value="P:homophilic cell adhesion via plasma membrane adhesion molecules"/>
    <property type="evidence" value="ECO:0007669"/>
    <property type="project" value="TreeGrafter"/>
</dbReference>
<reference evidence="5" key="1">
    <citation type="submission" date="2015-12" db="EMBL/GenBank/DDBJ databases">
        <title>De novo transcriptome assembly of four potential Pierce s Disease insect vectors from Arizona vineyards.</title>
        <authorList>
            <person name="Tassone E.E."/>
        </authorList>
    </citation>
    <scope>NUCLEOTIDE SEQUENCE</scope>
</reference>
<dbReference type="PROSITE" id="PS50835">
    <property type="entry name" value="IG_LIKE"/>
    <property type="match status" value="3"/>
</dbReference>
<dbReference type="FunFam" id="2.60.40.10:FF:000877">
    <property type="entry name" value="CLUMA_CG002357, isoform A"/>
    <property type="match status" value="1"/>
</dbReference>
<dbReference type="InterPro" id="IPR013098">
    <property type="entry name" value="Ig_I-set"/>
</dbReference>
<dbReference type="SUPFAM" id="SSF49265">
    <property type="entry name" value="Fibronectin type III"/>
    <property type="match status" value="1"/>
</dbReference>
<dbReference type="CDD" id="cd00096">
    <property type="entry name" value="Ig"/>
    <property type="match status" value="2"/>
</dbReference>